<gene>
    <name evidence="17" type="ORF">C0Q70_06953</name>
</gene>
<evidence type="ECO:0000313" key="17">
    <source>
        <dbReference type="EMBL" id="PVD31540.1"/>
    </source>
</evidence>
<dbReference type="GO" id="GO:0031369">
    <property type="term" value="F:translation initiation factor binding"/>
    <property type="evidence" value="ECO:0007669"/>
    <property type="project" value="TreeGrafter"/>
</dbReference>
<sequence>MVNVGDQLKKTSKGQLLYSRDLDDKSVKILLEQCSSPPTISSFHKEVTDVSIGSSFGLQEKVDEKGKYEEKGQKEAYNEDMCKKVTDDMQVKHADMQVESNARNSKLLQERKTETICDESKSELEEQLSHLFNISLTTINELDSEWDNKARDYLREKEIQFHKNDMELKQQYEQHMEDARRRVMQKPVIKQSQFEQELNTNEGKIPQTVQKLRKSHSDCTLRQDARIKEVEELNQTLRQEMVKRQELERKIASIQKLAQEIQEVTSLLQSSIDGCQYKNHLGLDVEKSKTWATLAQPQKTAVEVQPTAADASHTEEKVLVEVTKEFEKRKELIVQINSKLEPFIKNKDQQMKKFRFELQKAVNTPVNAISPVSRAHLLDILKRLQTLLRGQVVHVSDKSISACSVPEGIDFCKNLVARMIARKAEEQVSSNHESAFAIAAIAVGLWAEFTEVGELLMSHLQELCPYVIPYYQPRLPGQSSADYHRALGYKVDEDGTIEQQDKFLKRMSGVIRLYAAILITSPPQKVPHPHGLEYAWIWLSRALNLHPNPDITATAIYDILQVTGHALLKAYRVQFVKLLYFILKSYLPKLKDVAANSGPVSRLEIFLETTMKNSGMIALPEGYIPPEFWN</sequence>
<keyword evidence="7" id="KW-0653">Protein transport</keyword>
<keyword evidence="4" id="KW-0813">Transport</keyword>
<dbReference type="GO" id="GO:0005737">
    <property type="term" value="C:cytoplasm"/>
    <property type="evidence" value="ECO:0007669"/>
    <property type="project" value="UniProtKB-SubCell"/>
</dbReference>
<dbReference type="GO" id="GO:0015031">
    <property type="term" value="P:protein transport"/>
    <property type="evidence" value="ECO:0007669"/>
    <property type="project" value="UniProtKB-KW"/>
</dbReference>
<dbReference type="GO" id="GO:0044614">
    <property type="term" value="C:nuclear pore cytoplasmic filaments"/>
    <property type="evidence" value="ECO:0007669"/>
    <property type="project" value="TreeGrafter"/>
</dbReference>
<dbReference type="EMBL" id="PZQS01000004">
    <property type="protein sequence ID" value="PVD31540.1"/>
    <property type="molecule type" value="Genomic_DNA"/>
</dbReference>
<dbReference type="STRING" id="400727.A0A2T7PDP7"/>
<comment type="subcellular location">
    <subcellularLocation>
        <location evidence="1">Cytoplasm</location>
    </subcellularLocation>
    <subcellularLocation>
        <location evidence="2">Nucleus</location>
        <location evidence="2">Nuclear pore complex</location>
    </subcellularLocation>
</comment>
<keyword evidence="11" id="KW-0539">Nucleus</keyword>
<evidence type="ECO:0000256" key="3">
    <source>
        <dbReference type="ARBA" id="ARBA00011056"/>
    </source>
</evidence>
<evidence type="ECO:0000256" key="2">
    <source>
        <dbReference type="ARBA" id="ARBA00004567"/>
    </source>
</evidence>
<evidence type="ECO:0000256" key="10">
    <source>
        <dbReference type="ARBA" id="ARBA00023132"/>
    </source>
</evidence>
<dbReference type="AlphaFoldDB" id="A0A2T7PDP7"/>
<dbReference type="OrthoDB" id="420884at2759"/>
<dbReference type="Pfam" id="PF07817">
    <property type="entry name" value="GLE1"/>
    <property type="match status" value="1"/>
</dbReference>
<evidence type="ECO:0000256" key="11">
    <source>
        <dbReference type="ARBA" id="ARBA00023242"/>
    </source>
</evidence>
<keyword evidence="9 16" id="KW-0175">Coiled coil</keyword>
<dbReference type="FunFam" id="1.25.40.510:FF:000001">
    <property type="entry name" value="Nucleoporin GLE1 isoform 1"/>
    <property type="match status" value="1"/>
</dbReference>
<keyword evidence="18" id="KW-1185">Reference proteome</keyword>
<dbReference type="Proteomes" id="UP000245119">
    <property type="component" value="Linkage Group LG4"/>
</dbReference>
<evidence type="ECO:0000256" key="9">
    <source>
        <dbReference type="ARBA" id="ARBA00023054"/>
    </source>
</evidence>
<evidence type="ECO:0000256" key="7">
    <source>
        <dbReference type="ARBA" id="ARBA00022927"/>
    </source>
</evidence>
<dbReference type="InterPro" id="IPR038506">
    <property type="entry name" value="GLE1-like_sf"/>
</dbReference>
<evidence type="ECO:0000313" key="18">
    <source>
        <dbReference type="Proteomes" id="UP000245119"/>
    </source>
</evidence>
<name>A0A2T7PDP7_POMCA</name>
<comment type="caution">
    <text evidence="17">The sequence shown here is derived from an EMBL/GenBank/DDBJ whole genome shotgun (WGS) entry which is preliminary data.</text>
</comment>
<dbReference type="Gene3D" id="1.25.40.510">
    <property type="entry name" value="GLE1-like"/>
    <property type="match status" value="1"/>
</dbReference>
<dbReference type="GO" id="GO:0016973">
    <property type="term" value="P:poly(A)+ mRNA export from nucleus"/>
    <property type="evidence" value="ECO:0007669"/>
    <property type="project" value="InterPro"/>
</dbReference>
<evidence type="ECO:0000256" key="12">
    <source>
        <dbReference type="ARBA" id="ARBA00024680"/>
    </source>
</evidence>
<dbReference type="GO" id="GO:0000822">
    <property type="term" value="F:inositol hexakisphosphate binding"/>
    <property type="evidence" value="ECO:0007669"/>
    <property type="project" value="TreeGrafter"/>
</dbReference>
<reference evidence="17 18" key="1">
    <citation type="submission" date="2018-04" db="EMBL/GenBank/DDBJ databases">
        <title>The genome of golden apple snail Pomacea canaliculata provides insight into stress tolerance and invasive adaptation.</title>
        <authorList>
            <person name="Liu C."/>
            <person name="Liu B."/>
            <person name="Ren Y."/>
            <person name="Zhang Y."/>
            <person name="Wang H."/>
            <person name="Li S."/>
            <person name="Jiang F."/>
            <person name="Yin L."/>
            <person name="Zhang G."/>
            <person name="Qian W."/>
            <person name="Fan W."/>
        </authorList>
    </citation>
    <scope>NUCLEOTIDE SEQUENCE [LARGE SCALE GENOMIC DNA]</scope>
    <source>
        <strain evidence="17">SZHN2017</strain>
        <tissue evidence="17">Muscle</tissue>
    </source>
</reference>
<dbReference type="PANTHER" id="PTHR12960">
    <property type="entry name" value="GLE-1-RELATED"/>
    <property type="match status" value="1"/>
</dbReference>
<comment type="similarity">
    <text evidence="3">Belongs to the GLE1 family.</text>
</comment>
<dbReference type="InterPro" id="IPR012476">
    <property type="entry name" value="GLE1"/>
</dbReference>
<evidence type="ECO:0000256" key="1">
    <source>
        <dbReference type="ARBA" id="ARBA00004496"/>
    </source>
</evidence>
<evidence type="ECO:0000256" key="13">
    <source>
        <dbReference type="ARBA" id="ARBA00026227"/>
    </source>
</evidence>
<accession>A0A2T7PDP7</accession>
<keyword evidence="10" id="KW-0906">Nuclear pore complex</keyword>
<protein>
    <recommendedName>
        <fullName evidence="13">mRNA export factor GLE1</fullName>
    </recommendedName>
    <alternativeName>
        <fullName evidence="15">GLE1 RNA export mediator</fullName>
    </alternativeName>
    <alternativeName>
        <fullName evidence="14">Nucleoporin GLE1</fullName>
    </alternativeName>
</protein>
<dbReference type="PANTHER" id="PTHR12960:SF0">
    <property type="entry name" value="MRNA EXPORT FACTOR GLE1"/>
    <property type="match status" value="1"/>
</dbReference>
<evidence type="ECO:0000256" key="14">
    <source>
        <dbReference type="ARBA" id="ARBA00029983"/>
    </source>
</evidence>
<evidence type="ECO:0000256" key="4">
    <source>
        <dbReference type="ARBA" id="ARBA00022448"/>
    </source>
</evidence>
<keyword evidence="6" id="KW-0509">mRNA transport</keyword>
<keyword evidence="5" id="KW-0963">Cytoplasm</keyword>
<feature type="coiled-coil region" evidence="16">
    <location>
        <begin position="227"/>
        <end position="264"/>
    </location>
</feature>
<dbReference type="GO" id="GO:0005543">
    <property type="term" value="F:phospholipid binding"/>
    <property type="evidence" value="ECO:0007669"/>
    <property type="project" value="TreeGrafter"/>
</dbReference>
<evidence type="ECO:0000256" key="8">
    <source>
        <dbReference type="ARBA" id="ARBA00023010"/>
    </source>
</evidence>
<evidence type="ECO:0000256" key="16">
    <source>
        <dbReference type="SAM" id="Coils"/>
    </source>
</evidence>
<keyword evidence="8" id="KW-0811">Translocation</keyword>
<proteinExistence type="inferred from homology"/>
<evidence type="ECO:0000256" key="5">
    <source>
        <dbReference type="ARBA" id="ARBA00022490"/>
    </source>
</evidence>
<evidence type="ECO:0000256" key="6">
    <source>
        <dbReference type="ARBA" id="ARBA00022816"/>
    </source>
</evidence>
<organism evidence="17 18">
    <name type="scientific">Pomacea canaliculata</name>
    <name type="common">Golden apple snail</name>
    <dbReference type="NCBI Taxonomy" id="400727"/>
    <lineage>
        <taxon>Eukaryota</taxon>
        <taxon>Metazoa</taxon>
        <taxon>Spiralia</taxon>
        <taxon>Lophotrochozoa</taxon>
        <taxon>Mollusca</taxon>
        <taxon>Gastropoda</taxon>
        <taxon>Caenogastropoda</taxon>
        <taxon>Architaenioglossa</taxon>
        <taxon>Ampullarioidea</taxon>
        <taxon>Ampullariidae</taxon>
        <taxon>Pomacea</taxon>
    </lineage>
</organism>
<comment type="function">
    <text evidence="12">Required for the export of mRNAs containing poly(A) tails from the nucleus into the cytoplasm. May be involved in the terminal step of the mRNA transport through the nuclear pore complex (NPC).</text>
</comment>
<evidence type="ECO:0000256" key="15">
    <source>
        <dbReference type="ARBA" id="ARBA00030897"/>
    </source>
</evidence>